<dbReference type="InterPro" id="IPR037104">
    <property type="entry name" value="Annexin_sf"/>
</dbReference>
<dbReference type="SMART" id="SM00335">
    <property type="entry name" value="ANX"/>
    <property type="match status" value="4"/>
</dbReference>
<evidence type="ECO:0000256" key="1">
    <source>
        <dbReference type="ARBA" id="ARBA00007831"/>
    </source>
</evidence>
<keyword evidence="2" id="KW-0597">Phosphoprotein</keyword>
<dbReference type="InterPro" id="IPR001464">
    <property type="entry name" value="Annexin"/>
</dbReference>
<dbReference type="OrthoDB" id="37886at2759"/>
<comment type="domain">
    <text evidence="7">A pair of annexin repeats may form one binding site for calcium and phospholipid.</text>
</comment>
<evidence type="ECO:0000256" key="2">
    <source>
        <dbReference type="ARBA" id="ARBA00022553"/>
    </source>
</evidence>
<dbReference type="SUPFAM" id="SSF47874">
    <property type="entry name" value="Annexin"/>
    <property type="match status" value="1"/>
</dbReference>
<evidence type="ECO:0000256" key="5">
    <source>
        <dbReference type="ARBA" id="ARBA00023216"/>
    </source>
</evidence>
<comment type="similarity">
    <text evidence="1 7">Belongs to the annexin family.</text>
</comment>
<dbReference type="GeneID" id="25905444"/>
<dbReference type="AlphaFoldDB" id="A0A0L0G0Y7"/>
<dbReference type="GO" id="GO:0012506">
    <property type="term" value="C:vesicle membrane"/>
    <property type="evidence" value="ECO:0007669"/>
    <property type="project" value="TreeGrafter"/>
</dbReference>
<dbReference type="GO" id="GO:0005886">
    <property type="term" value="C:plasma membrane"/>
    <property type="evidence" value="ECO:0007669"/>
    <property type="project" value="TreeGrafter"/>
</dbReference>
<dbReference type="GO" id="GO:0005634">
    <property type="term" value="C:nucleus"/>
    <property type="evidence" value="ECO:0007669"/>
    <property type="project" value="TreeGrafter"/>
</dbReference>
<evidence type="ECO:0000256" key="4">
    <source>
        <dbReference type="ARBA" id="ARBA00022837"/>
    </source>
</evidence>
<dbReference type="PRINTS" id="PR00196">
    <property type="entry name" value="ANNEXIN"/>
</dbReference>
<keyword evidence="3 7" id="KW-0677">Repeat</keyword>
<dbReference type="FunFam" id="1.10.220.10:FF:000003">
    <property type="entry name" value="Annexin"/>
    <property type="match status" value="1"/>
</dbReference>
<dbReference type="Gene3D" id="1.10.220.10">
    <property type="entry name" value="Annexin"/>
    <property type="match status" value="4"/>
</dbReference>
<keyword evidence="6 7" id="KW-0111">Calcium/phospholipid-binding</keyword>
<dbReference type="PROSITE" id="PS00223">
    <property type="entry name" value="ANNEXIN_1"/>
    <property type="match status" value="1"/>
</dbReference>
<dbReference type="Pfam" id="PF00191">
    <property type="entry name" value="Annexin"/>
    <property type="match status" value="4"/>
</dbReference>
<dbReference type="InterPro" id="IPR018252">
    <property type="entry name" value="Annexin_repeat_CS"/>
</dbReference>
<evidence type="ECO:0000256" key="7">
    <source>
        <dbReference type="RuleBase" id="RU003540"/>
    </source>
</evidence>
<dbReference type="GO" id="GO:0001786">
    <property type="term" value="F:phosphatidylserine binding"/>
    <property type="evidence" value="ECO:0007669"/>
    <property type="project" value="TreeGrafter"/>
</dbReference>
<dbReference type="EMBL" id="KQ241892">
    <property type="protein sequence ID" value="KNC82782.1"/>
    <property type="molecule type" value="Genomic_DNA"/>
</dbReference>
<dbReference type="InterPro" id="IPR018502">
    <property type="entry name" value="Annexin_repeat"/>
</dbReference>
<sequence>MQGTDEKALIHVLCNRTNAQRQQIKATYATNVVGRNLEKDLRSETSGGFWETLKAMMMTPAGYDAKTLYKAIDGAGTAEEDIIEILATRSPVELEKIKAEYLRVHKKNLDSEIKKDTSGHFEKACVALLDTNQRKHTFAKPADQQTALAEATRLFKAGEGKTGTDEQTFINVLCFASPLQITLIAQEYLKLCPKYTLEASIDREFSGDIRKLLKSIVRFGVNGPYFFASVLHKSMDGIGTTEPTLIRVMVTRAEVDMEDIKLSYKQAYKTDLAKDIKGEIGGDFEKIMLALCK</sequence>
<dbReference type="Proteomes" id="UP000054560">
    <property type="component" value="Unassembled WGS sequence"/>
</dbReference>
<keyword evidence="4 7" id="KW-0106">Calcium</keyword>
<dbReference type="FunFam" id="1.10.220.10:FF:000002">
    <property type="entry name" value="Annexin"/>
    <property type="match status" value="1"/>
</dbReference>
<dbReference type="STRING" id="667725.A0A0L0G0Y7"/>
<dbReference type="GO" id="GO:0005509">
    <property type="term" value="F:calcium ion binding"/>
    <property type="evidence" value="ECO:0007669"/>
    <property type="project" value="InterPro"/>
</dbReference>
<dbReference type="GO" id="GO:0005737">
    <property type="term" value="C:cytoplasm"/>
    <property type="evidence" value="ECO:0007669"/>
    <property type="project" value="TreeGrafter"/>
</dbReference>
<gene>
    <name evidence="8" type="ORF">SARC_04940</name>
</gene>
<accession>A0A0L0G0Y7</accession>
<dbReference type="FunFam" id="1.10.220.10:FF:000001">
    <property type="entry name" value="Annexin"/>
    <property type="match status" value="1"/>
</dbReference>
<dbReference type="FunFam" id="1.10.220.10:FF:000005">
    <property type="entry name" value="Annexin"/>
    <property type="match status" value="1"/>
</dbReference>
<proteinExistence type="inferred from homology"/>
<dbReference type="PANTHER" id="PTHR10502:SF102">
    <property type="entry name" value="ANNEXIN B11"/>
    <property type="match status" value="1"/>
</dbReference>
<dbReference type="RefSeq" id="XP_014156684.1">
    <property type="nucleotide sequence ID" value="XM_014301209.1"/>
</dbReference>
<organism evidence="8 9">
    <name type="scientific">Sphaeroforma arctica JP610</name>
    <dbReference type="NCBI Taxonomy" id="667725"/>
    <lineage>
        <taxon>Eukaryota</taxon>
        <taxon>Ichthyosporea</taxon>
        <taxon>Ichthyophonida</taxon>
        <taxon>Sphaeroforma</taxon>
    </lineage>
</organism>
<evidence type="ECO:0000256" key="3">
    <source>
        <dbReference type="ARBA" id="ARBA00022737"/>
    </source>
</evidence>
<evidence type="ECO:0000256" key="6">
    <source>
        <dbReference type="ARBA" id="ARBA00023302"/>
    </source>
</evidence>
<name>A0A0L0G0Y7_9EUKA</name>
<protein>
    <recommendedName>
        <fullName evidence="7">Annexin</fullName>
    </recommendedName>
</protein>
<evidence type="ECO:0000313" key="8">
    <source>
        <dbReference type="EMBL" id="KNC82782.1"/>
    </source>
</evidence>
<keyword evidence="9" id="KW-1185">Reference proteome</keyword>
<keyword evidence="5 7" id="KW-0041">Annexin</keyword>
<dbReference type="eggNOG" id="KOG0819">
    <property type="taxonomic scope" value="Eukaryota"/>
</dbReference>
<evidence type="ECO:0000313" key="9">
    <source>
        <dbReference type="Proteomes" id="UP000054560"/>
    </source>
</evidence>
<reference evidence="8 9" key="1">
    <citation type="submission" date="2011-02" db="EMBL/GenBank/DDBJ databases">
        <title>The Genome Sequence of Sphaeroforma arctica JP610.</title>
        <authorList>
            <consortium name="The Broad Institute Genome Sequencing Platform"/>
            <person name="Russ C."/>
            <person name="Cuomo C."/>
            <person name="Young S.K."/>
            <person name="Zeng Q."/>
            <person name="Gargeya S."/>
            <person name="Alvarado L."/>
            <person name="Berlin A."/>
            <person name="Chapman S.B."/>
            <person name="Chen Z."/>
            <person name="Freedman E."/>
            <person name="Gellesch M."/>
            <person name="Goldberg J."/>
            <person name="Griggs A."/>
            <person name="Gujja S."/>
            <person name="Heilman E."/>
            <person name="Heiman D."/>
            <person name="Howarth C."/>
            <person name="Mehta T."/>
            <person name="Neiman D."/>
            <person name="Pearson M."/>
            <person name="Roberts A."/>
            <person name="Saif S."/>
            <person name="Shea T."/>
            <person name="Shenoy N."/>
            <person name="Sisk P."/>
            <person name="Stolte C."/>
            <person name="Sykes S."/>
            <person name="White J."/>
            <person name="Yandava C."/>
            <person name="Burger G."/>
            <person name="Gray M.W."/>
            <person name="Holland P.W.H."/>
            <person name="King N."/>
            <person name="Lang F.B.F."/>
            <person name="Roger A.J."/>
            <person name="Ruiz-Trillo I."/>
            <person name="Haas B."/>
            <person name="Nusbaum C."/>
            <person name="Birren B."/>
        </authorList>
    </citation>
    <scope>NUCLEOTIDE SEQUENCE [LARGE SCALE GENOMIC DNA]</scope>
    <source>
        <strain evidence="8 9">JP610</strain>
    </source>
</reference>
<dbReference type="PROSITE" id="PS51897">
    <property type="entry name" value="ANNEXIN_2"/>
    <property type="match status" value="4"/>
</dbReference>
<dbReference type="PANTHER" id="PTHR10502">
    <property type="entry name" value="ANNEXIN"/>
    <property type="match status" value="1"/>
</dbReference>
<dbReference type="GO" id="GO:0005544">
    <property type="term" value="F:calcium-dependent phospholipid binding"/>
    <property type="evidence" value="ECO:0007669"/>
    <property type="project" value="UniProtKB-KW"/>
</dbReference>